<feature type="region of interest" description="Disordered" evidence="1">
    <location>
        <begin position="46"/>
        <end position="141"/>
    </location>
</feature>
<evidence type="ECO:0000256" key="1">
    <source>
        <dbReference type="SAM" id="MobiDB-lite"/>
    </source>
</evidence>
<sequence length="141" mass="15457">MQSSSLRIYSLFAIFTGDNCPIPRSERHSSCRDDAAQLLATTMAKQPDGHVQCAQTHPSRPLSAPSAELEPFAHNRALPPRVHEPTELELSVRHSTVGRPRHPARPSRLRSDTAHPSTHSAPHLKMVTFSATASPPPPRLP</sequence>
<feature type="compositionally biased region" description="Basic residues" evidence="1">
    <location>
        <begin position="99"/>
        <end position="108"/>
    </location>
</feature>
<organism evidence="2 3">
    <name type="scientific">Cercophora newfieldiana</name>
    <dbReference type="NCBI Taxonomy" id="92897"/>
    <lineage>
        <taxon>Eukaryota</taxon>
        <taxon>Fungi</taxon>
        <taxon>Dikarya</taxon>
        <taxon>Ascomycota</taxon>
        <taxon>Pezizomycotina</taxon>
        <taxon>Sordariomycetes</taxon>
        <taxon>Sordariomycetidae</taxon>
        <taxon>Sordariales</taxon>
        <taxon>Lasiosphaeriaceae</taxon>
        <taxon>Cercophora</taxon>
    </lineage>
</organism>
<proteinExistence type="predicted"/>
<evidence type="ECO:0000313" key="3">
    <source>
        <dbReference type="Proteomes" id="UP001174936"/>
    </source>
</evidence>
<protein>
    <submittedName>
        <fullName evidence="2">Uncharacterized protein</fullName>
    </submittedName>
</protein>
<comment type="caution">
    <text evidence="2">The sequence shown here is derived from an EMBL/GenBank/DDBJ whole genome shotgun (WGS) entry which is preliminary data.</text>
</comment>
<dbReference type="Proteomes" id="UP001174936">
    <property type="component" value="Unassembled WGS sequence"/>
</dbReference>
<gene>
    <name evidence="2" type="ORF">B0T16DRAFT_126503</name>
</gene>
<feature type="compositionally biased region" description="Basic and acidic residues" evidence="1">
    <location>
        <begin position="81"/>
        <end position="92"/>
    </location>
</feature>
<name>A0AA39YCX3_9PEZI</name>
<keyword evidence="3" id="KW-1185">Reference proteome</keyword>
<dbReference type="AlphaFoldDB" id="A0AA39YCX3"/>
<dbReference type="EMBL" id="JAULSV010000003">
    <property type="protein sequence ID" value="KAK0649167.1"/>
    <property type="molecule type" value="Genomic_DNA"/>
</dbReference>
<reference evidence="2" key="1">
    <citation type="submission" date="2023-06" db="EMBL/GenBank/DDBJ databases">
        <title>Genome-scale phylogeny and comparative genomics of the fungal order Sordariales.</title>
        <authorList>
            <consortium name="Lawrence Berkeley National Laboratory"/>
            <person name="Hensen N."/>
            <person name="Bonometti L."/>
            <person name="Westerberg I."/>
            <person name="Brannstrom I.O."/>
            <person name="Guillou S."/>
            <person name="Cros-Aarteil S."/>
            <person name="Calhoun S."/>
            <person name="Haridas S."/>
            <person name="Kuo A."/>
            <person name="Mondo S."/>
            <person name="Pangilinan J."/>
            <person name="Riley R."/>
            <person name="Labutti K."/>
            <person name="Andreopoulos B."/>
            <person name="Lipzen A."/>
            <person name="Chen C."/>
            <person name="Yanf M."/>
            <person name="Daum C."/>
            <person name="Ng V."/>
            <person name="Clum A."/>
            <person name="Steindorff A."/>
            <person name="Ohm R."/>
            <person name="Martin F."/>
            <person name="Silar P."/>
            <person name="Natvig D."/>
            <person name="Lalanne C."/>
            <person name="Gautier V."/>
            <person name="Ament-Velasquez S.L."/>
            <person name="Kruys A."/>
            <person name="Hutchinson M.I."/>
            <person name="Powell A.J."/>
            <person name="Barry K."/>
            <person name="Miller A.N."/>
            <person name="Grigoriev I.V."/>
            <person name="Debuchy R."/>
            <person name="Gladieux P."/>
            <person name="Thoren M.H."/>
            <person name="Johannesson H."/>
        </authorList>
    </citation>
    <scope>NUCLEOTIDE SEQUENCE</scope>
    <source>
        <strain evidence="2">SMH2532-1</strain>
    </source>
</reference>
<evidence type="ECO:0000313" key="2">
    <source>
        <dbReference type="EMBL" id="KAK0649167.1"/>
    </source>
</evidence>
<accession>A0AA39YCX3</accession>